<reference evidence="3" key="1">
    <citation type="journal article" date="2021" name="PeerJ">
        <title>Extensive microbial diversity within the chicken gut microbiome revealed by metagenomics and culture.</title>
        <authorList>
            <person name="Gilroy R."/>
            <person name="Ravi A."/>
            <person name="Getino M."/>
            <person name="Pursley I."/>
            <person name="Horton D.L."/>
            <person name="Alikhan N.F."/>
            <person name="Baker D."/>
            <person name="Gharbi K."/>
            <person name="Hall N."/>
            <person name="Watson M."/>
            <person name="Adriaenssens E.M."/>
            <person name="Foster-Nyarko E."/>
            <person name="Jarju S."/>
            <person name="Secka A."/>
            <person name="Antonio M."/>
            <person name="Oren A."/>
            <person name="Chaudhuri R.R."/>
            <person name="La Ragione R."/>
            <person name="Hildebrand F."/>
            <person name="Pallen M.J."/>
        </authorList>
    </citation>
    <scope>NUCLEOTIDE SEQUENCE</scope>
    <source>
        <strain evidence="3">ChiHjej12B11-16260</strain>
    </source>
</reference>
<dbReference type="NCBIfam" id="TIGR04183">
    <property type="entry name" value="Por_Secre_tail"/>
    <property type="match status" value="1"/>
</dbReference>
<dbReference type="InterPro" id="IPR028994">
    <property type="entry name" value="Integrin_alpha_N"/>
</dbReference>
<dbReference type="Gene3D" id="2.60.40.10">
    <property type="entry name" value="Immunoglobulins"/>
    <property type="match status" value="1"/>
</dbReference>
<dbReference type="Pfam" id="PF13517">
    <property type="entry name" value="FG-GAP_3"/>
    <property type="match status" value="1"/>
</dbReference>
<evidence type="ECO:0000256" key="1">
    <source>
        <dbReference type="ARBA" id="ARBA00022729"/>
    </source>
</evidence>
<dbReference type="Gene3D" id="2.60.40.1080">
    <property type="match status" value="1"/>
</dbReference>
<dbReference type="InterPro" id="IPR013517">
    <property type="entry name" value="FG-GAP"/>
</dbReference>
<dbReference type="PANTHER" id="PTHR46580">
    <property type="entry name" value="SENSOR KINASE-RELATED"/>
    <property type="match status" value="1"/>
</dbReference>
<dbReference type="PANTHER" id="PTHR46580:SF2">
    <property type="entry name" value="MAM DOMAIN-CONTAINING PROTEIN"/>
    <property type="match status" value="1"/>
</dbReference>
<organism evidence="3 4">
    <name type="scientific">Candidatus Barnesiella excrementipullorum</name>
    <dbReference type="NCBI Taxonomy" id="2838479"/>
    <lineage>
        <taxon>Bacteria</taxon>
        <taxon>Pseudomonadati</taxon>
        <taxon>Bacteroidota</taxon>
        <taxon>Bacteroidia</taxon>
        <taxon>Bacteroidales</taxon>
        <taxon>Barnesiellaceae</taxon>
        <taxon>Barnesiella</taxon>
    </lineage>
</organism>
<dbReference type="InterPro" id="IPR008964">
    <property type="entry name" value="Invasin/intimin_cell_adhesion"/>
</dbReference>
<dbReference type="Gene3D" id="2.130.10.130">
    <property type="entry name" value="Integrin alpha, N-terminal"/>
    <property type="match status" value="2"/>
</dbReference>
<dbReference type="SUPFAM" id="SSF49373">
    <property type="entry name" value="Invasin/intimin cell-adhesion fragments"/>
    <property type="match status" value="1"/>
</dbReference>
<dbReference type="SUPFAM" id="SSF49299">
    <property type="entry name" value="PKD domain"/>
    <property type="match status" value="1"/>
</dbReference>
<keyword evidence="1" id="KW-0732">Signal</keyword>
<evidence type="ECO:0000259" key="2">
    <source>
        <dbReference type="PROSITE" id="PS50093"/>
    </source>
</evidence>
<sequence length="1643" mass="181037">MQYGEVVGISDVNGDGIVDIALYSEENYGRNVQNTVVSNGSAHEVKRMLVYPLWDADGDGAAEAVEDKGGYYLIWKHLVDGVWKSWQMDLWAYEDYQGDFDSASWMEMQESAAVGKNPAGDSRRILTGAALEPSSAPVPISSPDVTIDLNRDGYVDLLETASGTLYYGTPEGNYVVSTVGGTVVAKDLNGDDIVDYIVYGGELNEVKTLLYEGGGEFREETLIDNLAADNPVWCYDFDKDGDVDILLTFSSLNTDGETCYTLFFENDGTGNFTRHEEYQEHRWQYSLCRDVDNDGYYDLLLFSYDNPVPANIQYDDYEVQVMLRRGNGNLSFGEAEELFSVTTTYYNALRPDYPDYAALSHWSIHAEDLDNDGYAEVWLSASPDFNSLPMPASVAKVPGRVNTLPAAPTGLRADYRPSTGKLILSWNAATDAESSSKDLTYAIRIGSQPGQDDKVKGYAHADGRRENFVDGNAGSFLGRELDIRSWKPGTYYVSVQAVDPNHAGSPWSDEISFVHTYLPVDFTMSATQISTVDTLTVYYTYDDRLAYSWDAGDGTVVSDEQGKACIEWNTAGYKVLTLVVTAADGTTARSSQTVNVLANHVGLGEYTPFVTENIASQRNFYDYDNDGLTDFVKGDGLYKNNGDGTFGKAKGIFNQGLDIMYSRWIDMNMDGLADLLYNIYDTQVGRYSIGGVLENKENGSFSKNSSPDITVIGSDGSDNGKHMQVSEAIDLDNDGFVDFISDNNYVYRNEDNRTFTQTKMKDMYMSSVYIDWDRDGLWDNVGELQRNGSDYTALTVYRNKGNFEFETLTIPIEEPVTSEWNYNLHLEPILSDLNGDGYLDMVFFQDKHTVLVLYNEENLRFVPGFEIAMGDDVTDIPMPTECCLFDMDNNGYEDIFFFAYNKLQQDSVGLYGVFIDAQGVYNRGFVTPGIRYHNSIAMATLANGEAPEVYAGYTTNDASYLYMADNRTKAANTPPQAPAMVTAVQTDNSLLIEWNPAADAETPPSKLRYNLSVKKKGASGDDSYIISPFNAGSHTTGPLLGGISSSATGCLMTSYYYPVATRYEIPVDRLPVGELEIQVQTIDLWGETSGFSAPVTVKIENRPLLEAPRSVCFGEVATIAYKGTVAEGVVPEWDFAGGEVLSGSGYGPYDVVWASEGVKQVTIDVAGAESMVNIVVQPDYNAAFTLPERVFYNADFTIELPEVPRNATFAWSLSGEDREGEDIEVEGEPGMMRATARIVGHPELAERTLTLTVGLNGCTKVHRCVLQVLPELAPPVLTLVESEGTSNVVTWNAAWMDADCSDIVIYKEGAYLNDFIEIGRVPKAQGRFVDMASDNTVCSERYAIAMLMNDGTISPMSDIHQTVLLTINRGMTAGCYNLIWNGYVGREIASYRILRGASPDALHEIATLSGAATSYVDEAVDAEPYYSLEIIPEENYYPDASGYRRVAAGDERTRSNVVYSGDARDITYIEQLRILTVGNIYELTAENPVVYLYAEILPVTASHAQVVWEVVSGEEFASVDAYGRVTAKNNSNDGTVTIMATAVDGSGVTAYISLDVEKNSGVEIPAMSYAEVKAYPVPVRDVLHVSSRVAIERLQLIDMQGRVAKDIRGNNRMLDVSRIPQGTYLLRVELSDGSAVSLKIVKK</sequence>
<accession>A0A9D1VR66</accession>
<evidence type="ECO:0000313" key="4">
    <source>
        <dbReference type="Proteomes" id="UP000824246"/>
    </source>
</evidence>
<dbReference type="CDD" id="cd00146">
    <property type="entry name" value="PKD"/>
    <property type="match status" value="1"/>
</dbReference>
<dbReference type="SUPFAM" id="SSF69318">
    <property type="entry name" value="Integrin alpha N-terminal domain"/>
    <property type="match status" value="2"/>
</dbReference>
<proteinExistence type="predicted"/>
<evidence type="ECO:0000313" key="3">
    <source>
        <dbReference type="EMBL" id="HIX44837.1"/>
    </source>
</evidence>
<dbReference type="InterPro" id="IPR000601">
    <property type="entry name" value="PKD_dom"/>
</dbReference>
<dbReference type="InterPro" id="IPR035986">
    <property type="entry name" value="PKD_dom_sf"/>
</dbReference>
<reference evidence="3" key="2">
    <citation type="submission" date="2021-04" db="EMBL/GenBank/DDBJ databases">
        <authorList>
            <person name="Gilroy R."/>
        </authorList>
    </citation>
    <scope>NUCLEOTIDE SEQUENCE</scope>
    <source>
        <strain evidence="3">ChiHjej12B11-16260</strain>
    </source>
</reference>
<dbReference type="PROSITE" id="PS50093">
    <property type="entry name" value="PKD"/>
    <property type="match status" value="1"/>
</dbReference>
<comment type="caution">
    <text evidence="3">The sequence shown here is derived from an EMBL/GenBank/DDBJ whole genome shotgun (WGS) entry which is preliminary data.</text>
</comment>
<dbReference type="InterPro" id="IPR013783">
    <property type="entry name" value="Ig-like_fold"/>
</dbReference>
<dbReference type="InterPro" id="IPR003961">
    <property type="entry name" value="FN3_dom"/>
</dbReference>
<gene>
    <name evidence="3" type="ORF">H9982_01315</name>
</gene>
<dbReference type="InterPro" id="IPR026444">
    <property type="entry name" value="Secre_tail"/>
</dbReference>
<dbReference type="Proteomes" id="UP000824246">
    <property type="component" value="Unassembled WGS sequence"/>
</dbReference>
<dbReference type="SMART" id="SM00060">
    <property type="entry name" value="FN3"/>
    <property type="match status" value="2"/>
</dbReference>
<protein>
    <submittedName>
        <fullName evidence="3">VCBS repeat-containing protein</fullName>
    </submittedName>
</protein>
<dbReference type="EMBL" id="DXFB01000031">
    <property type="protein sequence ID" value="HIX44837.1"/>
    <property type="molecule type" value="Genomic_DNA"/>
</dbReference>
<dbReference type="SUPFAM" id="SSF49265">
    <property type="entry name" value="Fibronectin type III"/>
    <property type="match status" value="1"/>
</dbReference>
<dbReference type="InterPro" id="IPR036116">
    <property type="entry name" value="FN3_sf"/>
</dbReference>
<feature type="domain" description="PKD" evidence="2">
    <location>
        <begin position="540"/>
        <end position="603"/>
    </location>
</feature>
<name>A0A9D1VR66_9BACT</name>
<dbReference type="Pfam" id="PF18962">
    <property type="entry name" value="Por_Secre_tail"/>
    <property type="match status" value="1"/>
</dbReference>